<sequence>MLHQGIILREGQVTKTIYNLIRDKRYEDVIECIVNLGEAANTRAGLSTLAYCYYHAQKYEEASTSDIVERGIRNHPELGIGAQIDTDGSARSVGNPITMALSGITQALNLKAAIEYSENNVEAARDALLDLPPRAESELDPVTLHNIALTDPQGTVAGLRKLAFLLELGPPACPRETFANLLLICCKHEMYETAADILAEHTALTYKYLSQYLYELLDALITAQASAELAEKKLGVLASSLAGKLRSLAAKVQEVRSTTDQNALRNALKDYENALELYLPVVMARAWISWRDDDFVGAEREFRSSAEFCSENPIWRLNAGHVLFMQGDKYKEASAFYEPIIRQHGDDIMSVSAAVLANLCVSYIMTFQNEEAEELMRRVEKAEELKGNMGKQYHHLCIVNLVVGTLYCAKSNYEFGLSRIAHALEGGSGARLYADTWLHVKRCILSLLAGMAKQNVILPNPAIQEVMNFLKSCEVNGLFTPANVYSASEEAPTEPLTIGLEARKLRLLLIKLSEYENE</sequence>
<proteinExistence type="inferred from homology"/>
<keyword evidence="1" id="KW-0677">Repeat</keyword>
<keyword evidence="3" id="KW-0966">Cell projection</keyword>
<dbReference type="GO" id="GO:0120170">
    <property type="term" value="F:intraciliary transport particle B binding"/>
    <property type="evidence" value="ECO:0007669"/>
    <property type="project" value="TreeGrafter"/>
</dbReference>
<name>A0A1B0A8C0_GLOPL</name>
<keyword evidence="3" id="KW-0970">Cilium biogenesis/degradation</keyword>
<keyword evidence="4" id="KW-0175">Coiled coil</keyword>
<dbReference type="SUPFAM" id="SSF48452">
    <property type="entry name" value="TPR-like"/>
    <property type="match status" value="1"/>
</dbReference>
<keyword evidence="6" id="KW-1185">Reference proteome</keyword>
<accession>A0A1B0A8C0</accession>
<keyword evidence="2 3" id="KW-0802">TPR repeat</keyword>
<dbReference type="EnsemblMetazoa" id="GPAI037498-RA">
    <property type="protein sequence ID" value="GPAI037498-PA"/>
    <property type="gene ID" value="GPAI037498"/>
</dbReference>
<evidence type="ECO:0000256" key="3">
    <source>
        <dbReference type="RuleBase" id="RU367070"/>
    </source>
</evidence>
<dbReference type="GO" id="GO:0030992">
    <property type="term" value="C:intraciliary transport particle B"/>
    <property type="evidence" value="ECO:0007669"/>
    <property type="project" value="TreeGrafter"/>
</dbReference>
<dbReference type="AlphaFoldDB" id="A0A1B0A8C0"/>
<evidence type="ECO:0000256" key="4">
    <source>
        <dbReference type="SAM" id="Coils"/>
    </source>
</evidence>
<reference evidence="6" key="1">
    <citation type="submission" date="2014-03" db="EMBL/GenBank/DDBJ databases">
        <authorList>
            <person name="Aksoy S."/>
            <person name="Warren W."/>
            <person name="Wilson R.K."/>
        </authorList>
    </citation>
    <scope>NUCLEOTIDE SEQUENCE [LARGE SCALE GENOMIC DNA]</scope>
    <source>
        <strain evidence="6">IAEA</strain>
    </source>
</reference>
<keyword evidence="3" id="KW-0969">Cilium</keyword>
<organism evidence="5 6">
    <name type="scientific">Glossina pallidipes</name>
    <name type="common">Tsetse fly</name>
    <dbReference type="NCBI Taxonomy" id="7398"/>
    <lineage>
        <taxon>Eukaryota</taxon>
        <taxon>Metazoa</taxon>
        <taxon>Ecdysozoa</taxon>
        <taxon>Arthropoda</taxon>
        <taxon>Hexapoda</taxon>
        <taxon>Insecta</taxon>
        <taxon>Pterygota</taxon>
        <taxon>Neoptera</taxon>
        <taxon>Endopterygota</taxon>
        <taxon>Diptera</taxon>
        <taxon>Brachycera</taxon>
        <taxon>Muscomorpha</taxon>
        <taxon>Hippoboscoidea</taxon>
        <taxon>Glossinidae</taxon>
        <taxon>Glossina</taxon>
    </lineage>
</organism>
<reference evidence="5" key="2">
    <citation type="submission" date="2020-05" db="UniProtKB">
        <authorList>
            <consortium name="EnsemblMetazoa"/>
        </authorList>
    </citation>
    <scope>IDENTIFICATION</scope>
    <source>
        <strain evidence="5">IAEA</strain>
    </source>
</reference>
<dbReference type="PANTHER" id="PTHR20931:SF0">
    <property type="entry name" value="TETRATRICOPEPTIDE REPEAT PROTEIN 30"/>
    <property type="match status" value="1"/>
</dbReference>
<evidence type="ECO:0000313" key="5">
    <source>
        <dbReference type="EnsemblMetazoa" id="GPAI037498-PA"/>
    </source>
</evidence>
<protein>
    <recommendedName>
        <fullName evidence="3">Tetratricopeptide repeat protein 30</fullName>
    </recommendedName>
</protein>
<dbReference type="PANTHER" id="PTHR20931">
    <property type="entry name" value="TETRATRICOPEPTIDE REPEAT PROTEIN 30"/>
    <property type="match status" value="1"/>
</dbReference>
<dbReference type="Gene3D" id="1.25.40.10">
    <property type="entry name" value="Tetratricopeptide repeat domain"/>
    <property type="match status" value="1"/>
</dbReference>
<comment type="subcellular location">
    <subcellularLocation>
        <location evidence="3">Cell projection</location>
        <location evidence="3">Cilium</location>
    </subcellularLocation>
</comment>
<dbReference type="Proteomes" id="UP000092445">
    <property type="component" value="Unassembled WGS sequence"/>
</dbReference>
<evidence type="ECO:0000313" key="6">
    <source>
        <dbReference type="Proteomes" id="UP000092445"/>
    </source>
</evidence>
<dbReference type="GO" id="GO:0042073">
    <property type="term" value="P:intraciliary transport"/>
    <property type="evidence" value="ECO:0007669"/>
    <property type="project" value="UniProtKB-UniRule"/>
</dbReference>
<dbReference type="VEuPathDB" id="VectorBase:GPAI037498"/>
<comment type="function">
    <text evidence="3">Required for polyglutamylation of axonemal tubulin. Plays a role in anterograde intraflagellar transport (IFT), the process by which cilia precursors are transported from the base of the cilium to the site of their incorporation at the tip.</text>
</comment>
<comment type="similarity">
    <text evidence="3">Belongs to the TTC30/dfy-1/fleer family.</text>
</comment>
<dbReference type="STRING" id="7398.A0A1B0A8C0"/>
<evidence type="ECO:0000256" key="1">
    <source>
        <dbReference type="ARBA" id="ARBA00022737"/>
    </source>
</evidence>
<dbReference type="InterPro" id="IPR011990">
    <property type="entry name" value="TPR-like_helical_dom_sf"/>
</dbReference>
<dbReference type="InterPro" id="IPR039941">
    <property type="entry name" value="TT30"/>
</dbReference>
<dbReference type="GO" id="GO:0005879">
    <property type="term" value="C:axonemal microtubule"/>
    <property type="evidence" value="ECO:0007669"/>
    <property type="project" value="UniProtKB-UniRule"/>
</dbReference>
<evidence type="ECO:0000256" key="2">
    <source>
        <dbReference type="ARBA" id="ARBA00022803"/>
    </source>
</evidence>
<feature type="coiled-coil region" evidence="4">
    <location>
        <begin position="365"/>
        <end position="392"/>
    </location>
</feature>
<dbReference type="FunFam" id="1.25.40.10:FF:000623">
    <property type="entry name" value="Tetratricopeptide repeat protein 30 homolog"/>
    <property type="match status" value="1"/>
</dbReference>